<organism evidence="11 12">
    <name type="scientific">Sparassis crispa</name>
    <dbReference type="NCBI Taxonomy" id="139825"/>
    <lineage>
        <taxon>Eukaryota</taxon>
        <taxon>Fungi</taxon>
        <taxon>Dikarya</taxon>
        <taxon>Basidiomycota</taxon>
        <taxon>Agaricomycotina</taxon>
        <taxon>Agaricomycetes</taxon>
        <taxon>Polyporales</taxon>
        <taxon>Sparassidaceae</taxon>
        <taxon>Sparassis</taxon>
    </lineage>
</organism>
<dbReference type="EMBL" id="BFAD01000008">
    <property type="protein sequence ID" value="GBE85560.1"/>
    <property type="molecule type" value="Genomic_DNA"/>
</dbReference>
<evidence type="ECO:0000256" key="5">
    <source>
        <dbReference type="ARBA" id="ARBA00048173"/>
    </source>
</evidence>
<feature type="compositionally biased region" description="Basic and acidic residues" evidence="8">
    <location>
        <begin position="685"/>
        <end position="704"/>
    </location>
</feature>
<name>A0A401GTP8_9APHY</name>
<dbReference type="GO" id="GO:0015074">
    <property type="term" value="P:DNA integration"/>
    <property type="evidence" value="ECO:0007669"/>
    <property type="project" value="InterPro"/>
</dbReference>
<reference evidence="11 12" key="1">
    <citation type="journal article" date="2018" name="Sci. Rep.">
        <title>Genome sequence of the cauliflower mushroom Sparassis crispa (Hanabiratake) and its association with beneficial usage.</title>
        <authorList>
            <person name="Kiyama R."/>
            <person name="Furutani Y."/>
            <person name="Kawaguchi K."/>
            <person name="Nakanishi T."/>
        </authorList>
    </citation>
    <scope>NUCLEOTIDE SEQUENCE [LARGE SCALE GENOMIC DNA]</scope>
</reference>
<evidence type="ECO:0008006" key="13">
    <source>
        <dbReference type="Google" id="ProtNLM"/>
    </source>
</evidence>
<dbReference type="InterPro" id="IPR012337">
    <property type="entry name" value="RNaseH-like_sf"/>
</dbReference>
<comment type="caution">
    <text evidence="11">The sequence shown here is derived from an EMBL/GenBank/DDBJ whole genome shotgun (WGS) entry which is preliminary data.</text>
</comment>
<keyword evidence="3" id="KW-0645">Protease</keyword>
<evidence type="ECO:0000256" key="1">
    <source>
        <dbReference type="ARBA" id="ARBA00022578"/>
    </source>
</evidence>
<keyword evidence="2" id="KW-0507">mRNA processing</keyword>
<dbReference type="Gene3D" id="4.10.60.10">
    <property type="entry name" value="Zinc finger, CCHC-type"/>
    <property type="match status" value="1"/>
</dbReference>
<evidence type="ECO:0000256" key="6">
    <source>
        <dbReference type="ARBA" id="ARBA00049244"/>
    </source>
</evidence>
<evidence type="ECO:0000256" key="8">
    <source>
        <dbReference type="SAM" id="MobiDB-lite"/>
    </source>
</evidence>
<dbReference type="InParanoid" id="A0A401GTP8"/>
<dbReference type="PANTHER" id="PTHR42648">
    <property type="entry name" value="TRANSPOSASE, PUTATIVE-RELATED"/>
    <property type="match status" value="1"/>
</dbReference>
<dbReference type="GO" id="GO:0005634">
    <property type="term" value="C:nucleus"/>
    <property type="evidence" value="ECO:0007669"/>
    <property type="project" value="UniProtKB-ARBA"/>
</dbReference>
<evidence type="ECO:0000313" key="11">
    <source>
        <dbReference type="EMBL" id="GBE85560.1"/>
    </source>
</evidence>
<evidence type="ECO:0000313" key="12">
    <source>
        <dbReference type="Proteomes" id="UP000287166"/>
    </source>
</evidence>
<keyword evidence="1" id="KW-0815">Transposition</keyword>
<dbReference type="InterPro" id="IPR057670">
    <property type="entry name" value="SH3_retrovirus"/>
</dbReference>
<protein>
    <recommendedName>
        <fullName evidence="13">Retrovirus-related Pol polyprotein from transposon TNT 1-94</fullName>
    </recommendedName>
</protein>
<dbReference type="PROSITE" id="PS50158">
    <property type="entry name" value="ZF_CCHC"/>
    <property type="match status" value="1"/>
</dbReference>
<feature type="domain" description="Integrase catalytic" evidence="10">
    <location>
        <begin position="420"/>
        <end position="591"/>
    </location>
</feature>
<dbReference type="Pfam" id="PF00098">
    <property type="entry name" value="zf-CCHC"/>
    <property type="match status" value="1"/>
</dbReference>
<evidence type="ECO:0000259" key="9">
    <source>
        <dbReference type="PROSITE" id="PS50158"/>
    </source>
</evidence>
<comment type="catalytic activity">
    <reaction evidence="6">
        <text>DNA(n) + a 2'-deoxyribonucleoside 5'-triphosphate = DNA(n+1) + diphosphate</text>
        <dbReference type="Rhea" id="RHEA:22508"/>
        <dbReference type="Rhea" id="RHEA-COMP:17339"/>
        <dbReference type="Rhea" id="RHEA-COMP:17340"/>
        <dbReference type="ChEBI" id="CHEBI:33019"/>
        <dbReference type="ChEBI" id="CHEBI:61560"/>
        <dbReference type="ChEBI" id="CHEBI:173112"/>
        <dbReference type="EC" id="2.7.7.7"/>
    </reaction>
</comment>
<proteinExistence type="predicted"/>
<feature type="region of interest" description="Disordered" evidence="8">
    <location>
        <begin position="658"/>
        <end position="730"/>
    </location>
</feature>
<dbReference type="AlphaFoldDB" id="A0A401GTP8"/>
<sequence>MNVKIEDRTYINAITTSIPRSFAPTVTAITTAVNIYNSTLAPNAAHRVVASTEIISALRAEADSRAVLKSGEKTATASAAFAGGRGGGQARGHHGHRGHGGNSGKGSAPKSDDDLICFKCSSKGHRAPDCPSKKQYYQRMKGKAEAAASSSGSADSKVKADLKSKDGAKDSSAPAAAAQSASSAHIEEAWSASAVFPAPFEEIVIDCSELAAQDEVHISDTHDHFAGIAESGRRIDIFDSGASHHMTPHLDRLSNFQTTAPHQIRTANSEIFYSNGMGEMLMHLPVENGGRHIRLKGVLYAPAMHATLISLGILDEAGFTWMGHDGLLTVFNKMNDIIARIPRVNNLYRIFYDSASLASPVQLSLFEIHKRLGHINYGYIKAMLRENRLAGIALNPHHSDETECRTCLAAKARRAPIAAVRRSPLAEKFREHFHMDIWGPATVFTIDHCKYCLTIVDDATRWLAMPLMRVKSEAFGKYVVYEARLQTQHGMHVKILQSDRGGEFLSADMDVHLERAGTIRKLTVHNTPEHNGVAERTHLTAFNGVRAVLVGSGLPKWLWGEALAYVVYVYNRTARHALQGKSPFEVRFGHAPDVSNLHEWGSVVYVKVDTNSKFDARGKEARWIGLDHTSNGHRIYWPKEKKISVECNIVFSAGSPRVEGEHDVNIGPTSEIPDAVPPPPKHSRPVPEPEKPPSLEPGEIREPVDPDIVTGKRKREPSAKLRDIASGQAEGALTDITIDNDEECEVLAYSVGAAT</sequence>
<dbReference type="GO" id="GO:0032196">
    <property type="term" value="P:transposition"/>
    <property type="evidence" value="ECO:0007669"/>
    <property type="project" value="UniProtKB-KW"/>
</dbReference>
<dbReference type="InterPro" id="IPR036397">
    <property type="entry name" value="RNaseH_sf"/>
</dbReference>
<evidence type="ECO:0000259" key="10">
    <source>
        <dbReference type="PROSITE" id="PS50994"/>
    </source>
</evidence>
<evidence type="ECO:0000256" key="7">
    <source>
        <dbReference type="PROSITE-ProRule" id="PRU00047"/>
    </source>
</evidence>
<keyword evidence="7" id="KW-0862">Zinc</keyword>
<dbReference type="Pfam" id="PF25597">
    <property type="entry name" value="SH3_retrovirus"/>
    <property type="match status" value="1"/>
</dbReference>
<dbReference type="GO" id="GO:0008233">
    <property type="term" value="F:peptidase activity"/>
    <property type="evidence" value="ECO:0007669"/>
    <property type="project" value="UniProtKB-KW"/>
</dbReference>
<feature type="region of interest" description="Disordered" evidence="8">
    <location>
        <begin position="78"/>
        <end position="110"/>
    </location>
</feature>
<dbReference type="SUPFAM" id="SSF53098">
    <property type="entry name" value="Ribonuclease H-like"/>
    <property type="match status" value="1"/>
</dbReference>
<dbReference type="OrthoDB" id="3251181at2759"/>
<dbReference type="InterPro" id="IPR039537">
    <property type="entry name" value="Retrotran_Ty1/copia-like"/>
</dbReference>
<dbReference type="InterPro" id="IPR001584">
    <property type="entry name" value="Integrase_cat-core"/>
</dbReference>
<evidence type="ECO:0000256" key="3">
    <source>
        <dbReference type="ARBA" id="ARBA00022670"/>
    </source>
</evidence>
<dbReference type="PROSITE" id="PS50994">
    <property type="entry name" value="INTEGRASE"/>
    <property type="match status" value="1"/>
</dbReference>
<evidence type="ECO:0000256" key="2">
    <source>
        <dbReference type="ARBA" id="ARBA00022664"/>
    </source>
</evidence>
<dbReference type="GO" id="GO:0006397">
    <property type="term" value="P:mRNA processing"/>
    <property type="evidence" value="ECO:0007669"/>
    <property type="project" value="UniProtKB-KW"/>
</dbReference>
<keyword evidence="7" id="KW-0863">Zinc-finger</keyword>
<gene>
    <name evidence="11" type="ORF">SCP_0800770</name>
</gene>
<dbReference type="InterPro" id="IPR054722">
    <property type="entry name" value="PolX-like_BBD"/>
</dbReference>
<keyword evidence="4" id="KW-0694">RNA-binding</keyword>
<accession>A0A401GTP8</accession>
<feature type="domain" description="CCHC-type" evidence="9">
    <location>
        <begin position="117"/>
        <end position="132"/>
    </location>
</feature>
<dbReference type="RefSeq" id="XP_027616473.1">
    <property type="nucleotide sequence ID" value="XM_027760672.1"/>
</dbReference>
<keyword evidence="12" id="KW-1185">Reference proteome</keyword>
<dbReference type="Proteomes" id="UP000287166">
    <property type="component" value="Unassembled WGS sequence"/>
</dbReference>
<dbReference type="GO" id="GO:0003964">
    <property type="term" value="F:RNA-directed DNA polymerase activity"/>
    <property type="evidence" value="ECO:0007669"/>
    <property type="project" value="UniProtKB-EC"/>
</dbReference>
<keyword evidence="7" id="KW-0479">Metal-binding</keyword>
<dbReference type="GO" id="GO:0003723">
    <property type="term" value="F:RNA binding"/>
    <property type="evidence" value="ECO:0007669"/>
    <property type="project" value="UniProtKB-KW"/>
</dbReference>
<feature type="compositionally biased region" description="Basic and acidic residues" evidence="8">
    <location>
        <begin position="156"/>
        <end position="169"/>
    </location>
</feature>
<keyword evidence="3" id="KW-0378">Hydrolase</keyword>
<dbReference type="GO" id="GO:0008270">
    <property type="term" value="F:zinc ion binding"/>
    <property type="evidence" value="ECO:0007669"/>
    <property type="project" value="UniProtKB-KW"/>
</dbReference>
<feature type="region of interest" description="Disordered" evidence="8">
    <location>
        <begin position="146"/>
        <end position="176"/>
    </location>
</feature>
<evidence type="ECO:0000256" key="4">
    <source>
        <dbReference type="ARBA" id="ARBA00022884"/>
    </source>
</evidence>
<dbReference type="STRING" id="139825.A0A401GTP8"/>
<dbReference type="InterPro" id="IPR001878">
    <property type="entry name" value="Znf_CCHC"/>
</dbReference>
<dbReference type="PANTHER" id="PTHR42648:SF28">
    <property type="entry name" value="TRANSPOSON-ENCODED PROTEIN WITH RIBONUCLEASE H-LIKE AND RETROVIRUS ZINC FINGER-LIKE DOMAINS"/>
    <property type="match status" value="1"/>
</dbReference>
<dbReference type="GO" id="GO:0003887">
    <property type="term" value="F:DNA-directed DNA polymerase activity"/>
    <property type="evidence" value="ECO:0007669"/>
    <property type="project" value="UniProtKB-EC"/>
</dbReference>
<dbReference type="GeneID" id="38782477"/>
<dbReference type="GO" id="GO:0006508">
    <property type="term" value="P:proteolysis"/>
    <property type="evidence" value="ECO:0007669"/>
    <property type="project" value="UniProtKB-KW"/>
</dbReference>
<dbReference type="SMART" id="SM00343">
    <property type="entry name" value="ZnF_C2HC"/>
    <property type="match status" value="1"/>
</dbReference>
<comment type="catalytic activity">
    <reaction evidence="5">
        <text>DNA(n) + a 2'-deoxyribonucleoside 5'-triphosphate = DNA(n+1) + diphosphate</text>
        <dbReference type="Rhea" id="RHEA:22508"/>
        <dbReference type="Rhea" id="RHEA-COMP:17339"/>
        <dbReference type="Rhea" id="RHEA-COMP:17340"/>
        <dbReference type="ChEBI" id="CHEBI:33019"/>
        <dbReference type="ChEBI" id="CHEBI:61560"/>
        <dbReference type="ChEBI" id="CHEBI:173112"/>
        <dbReference type="EC" id="2.7.7.49"/>
    </reaction>
</comment>
<feature type="compositionally biased region" description="Low complexity" evidence="8">
    <location>
        <begin position="146"/>
        <end position="155"/>
    </location>
</feature>
<dbReference type="SUPFAM" id="SSF57756">
    <property type="entry name" value="Retrovirus zinc finger-like domains"/>
    <property type="match status" value="1"/>
</dbReference>
<dbReference type="Pfam" id="PF22936">
    <property type="entry name" value="Pol_BBD"/>
    <property type="match status" value="1"/>
</dbReference>
<dbReference type="InterPro" id="IPR036875">
    <property type="entry name" value="Znf_CCHC_sf"/>
</dbReference>
<dbReference type="Gene3D" id="3.30.420.10">
    <property type="entry name" value="Ribonuclease H-like superfamily/Ribonuclease H"/>
    <property type="match status" value="1"/>
</dbReference>